<accession>A0A1E4SQ48</accession>
<dbReference type="OrthoDB" id="28748at2759"/>
<dbReference type="Proteomes" id="UP000094285">
    <property type="component" value="Unassembled WGS sequence"/>
</dbReference>
<dbReference type="InterPro" id="IPR019540">
    <property type="entry name" value="PtdIno-glycan_biosynth_class_S"/>
</dbReference>
<keyword evidence="12" id="KW-1185">Reference proteome</keyword>
<keyword evidence="4" id="KW-0337">GPI-anchor biosynthesis</keyword>
<name>A0A1E4SQ48_9ASCO</name>
<proteinExistence type="inferred from homology"/>
<dbReference type="EMBL" id="KV453909">
    <property type="protein sequence ID" value="ODV81557.1"/>
    <property type="molecule type" value="Genomic_DNA"/>
</dbReference>
<gene>
    <name evidence="11" type="ORF">CANTADRAFT_24459</name>
</gene>
<keyword evidence="7 10" id="KW-1133">Transmembrane helix</keyword>
<reference evidence="12" key="1">
    <citation type="submission" date="2016-05" db="EMBL/GenBank/DDBJ databases">
        <title>Comparative genomics of biotechnologically important yeasts.</title>
        <authorList>
            <consortium name="DOE Joint Genome Institute"/>
            <person name="Riley R."/>
            <person name="Haridas S."/>
            <person name="Wolfe K.H."/>
            <person name="Lopes M.R."/>
            <person name="Hittinger C.T."/>
            <person name="Goker M."/>
            <person name="Salamov A."/>
            <person name="Wisecaver J."/>
            <person name="Long T.M."/>
            <person name="Aerts A.L."/>
            <person name="Barry K."/>
            <person name="Choi C."/>
            <person name="Clum A."/>
            <person name="Coughlan A.Y."/>
            <person name="Deshpande S."/>
            <person name="Douglass A.P."/>
            <person name="Hanson S.J."/>
            <person name="Klenk H.-P."/>
            <person name="Labutti K."/>
            <person name="Lapidus A."/>
            <person name="Lindquist E."/>
            <person name="Lipzen A."/>
            <person name="Meier-Kolthoff J.P."/>
            <person name="Ohm R.A."/>
            <person name="Otillar R.P."/>
            <person name="Pangilinan J."/>
            <person name="Peng Y."/>
            <person name="Rokas A."/>
            <person name="Rosa C.A."/>
            <person name="Scheuner C."/>
            <person name="Sibirny A.A."/>
            <person name="Slot J.C."/>
            <person name="Stielow J.B."/>
            <person name="Sun H."/>
            <person name="Kurtzman C.P."/>
            <person name="Blackwell M."/>
            <person name="Grigoriev I.V."/>
            <person name="Jeffries T.W."/>
        </authorList>
    </citation>
    <scope>NUCLEOTIDE SEQUENCE [LARGE SCALE GENOMIC DNA]</scope>
    <source>
        <strain evidence="12">NRRL Y-17324</strain>
    </source>
</reference>
<comment type="subcellular location">
    <subcellularLocation>
        <location evidence="1">Endoplasmic reticulum membrane</location>
        <topology evidence="1">Multi-pass membrane protein</topology>
    </subcellularLocation>
</comment>
<dbReference type="RefSeq" id="XP_020066679.1">
    <property type="nucleotide sequence ID" value="XM_020207124.1"/>
</dbReference>
<evidence type="ECO:0008006" key="13">
    <source>
        <dbReference type="Google" id="ProtNLM"/>
    </source>
</evidence>
<evidence type="ECO:0000256" key="5">
    <source>
        <dbReference type="ARBA" id="ARBA00022692"/>
    </source>
</evidence>
<feature type="transmembrane region" description="Helical" evidence="10">
    <location>
        <begin position="479"/>
        <end position="502"/>
    </location>
</feature>
<keyword evidence="8 10" id="KW-0472">Membrane</keyword>
<evidence type="ECO:0000256" key="10">
    <source>
        <dbReference type="SAM" id="Phobius"/>
    </source>
</evidence>
<dbReference type="GO" id="GO:0016255">
    <property type="term" value="P:attachment of GPI anchor to protein"/>
    <property type="evidence" value="ECO:0007669"/>
    <property type="project" value="InterPro"/>
</dbReference>
<comment type="pathway">
    <text evidence="2">Glycolipid biosynthesis; glycosylphosphatidylinositol-anchor biosynthesis.</text>
</comment>
<dbReference type="STRING" id="984487.A0A1E4SQ48"/>
<dbReference type="GeneID" id="30981261"/>
<sequence length="518" mass="58871">MTSPATTTDSARSNVTFIRRTIVAIVFVMLVSLGYPLVMSTTTVYRAELPTQEVTTLANNFKHELHFRIPVFLDIPNGLEHFISSAQSSVDEYLYAKHPELKGFWGLDLQRLQGEKNEEEDYILRFDIIDKDANEDASESFFISPFSRATTLGLTTSLINANKVDEFLRIILLDEIFGQEIQQLSNLVLEAPHPSLQTDVVIPYSPKYNVVFTLLTENGKTIEWDIEKAIDLFQPAFHKLQHFTNFSINTQIQYYSKPSTEIAFNEEQNSYIITPESLSTFINFGDWNLITHDILPTINFLVFFPESNYDGIKTIIDKSSTNSFLVPQWGGVKILNKDMPILKDSTVSIHEDELLPIMEIFTSQLYQLLGAPEAPKSPNIRVDILSRIAFVKNIGKSLETLKSLIKLTESLNEISVPETTKNYVNLSLDAIKKSFAYLNNEQNYGLAMSLSADALKFSDKAFFEKEMVQQAYFPSEHKLAVFLPLLGPVGSIVFLGFLKVLLDRRKEKRDAVKREKTE</sequence>
<evidence type="ECO:0000256" key="6">
    <source>
        <dbReference type="ARBA" id="ARBA00022824"/>
    </source>
</evidence>
<evidence type="ECO:0000256" key="1">
    <source>
        <dbReference type="ARBA" id="ARBA00004477"/>
    </source>
</evidence>
<evidence type="ECO:0000256" key="3">
    <source>
        <dbReference type="ARBA" id="ARBA00005316"/>
    </source>
</evidence>
<evidence type="ECO:0000256" key="2">
    <source>
        <dbReference type="ARBA" id="ARBA00004687"/>
    </source>
</evidence>
<evidence type="ECO:0000256" key="8">
    <source>
        <dbReference type="ARBA" id="ARBA00023136"/>
    </source>
</evidence>
<keyword evidence="5 10" id="KW-0812">Transmembrane</keyword>
<dbReference type="UniPathway" id="UPA00196"/>
<dbReference type="GO" id="GO:0042765">
    <property type="term" value="C:GPI-anchor transamidase complex"/>
    <property type="evidence" value="ECO:0007669"/>
    <property type="project" value="InterPro"/>
</dbReference>
<evidence type="ECO:0000256" key="4">
    <source>
        <dbReference type="ARBA" id="ARBA00022502"/>
    </source>
</evidence>
<evidence type="ECO:0000313" key="12">
    <source>
        <dbReference type="Proteomes" id="UP000094285"/>
    </source>
</evidence>
<dbReference type="PANTHER" id="PTHR21072">
    <property type="entry name" value="GPI TRANSAMIDASE COMPONENT PIG-S"/>
    <property type="match status" value="1"/>
</dbReference>
<dbReference type="GO" id="GO:0006506">
    <property type="term" value="P:GPI anchor biosynthetic process"/>
    <property type="evidence" value="ECO:0007669"/>
    <property type="project" value="UniProtKB-UniPathway"/>
</dbReference>
<dbReference type="AlphaFoldDB" id="A0A1E4SQ48"/>
<evidence type="ECO:0000256" key="7">
    <source>
        <dbReference type="ARBA" id="ARBA00022989"/>
    </source>
</evidence>
<keyword evidence="9" id="KW-0325">Glycoprotein</keyword>
<organism evidence="11 12">
    <name type="scientific">Suhomyces tanzawaensis NRRL Y-17324</name>
    <dbReference type="NCBI Taxonomy" id="984487"/>
    <lineage>
        <taxon>Eukaryota</taxon>
        <taxon>Fungi</taxon>
        <taxon>Dikarya</taxon>
        <taxon>Ascomycota</taxon>
        <taxon>Saccharomycotina</taxon>
        <taxon>Pichiomycetes</taxon>
        <taxon>Debaryomycetaceae</taxon>
        <taxon>Suhomyces</taxon>
    </lineage>
</organism>
<evidence type="ECO:0000313" key="11">
    <source>
        <dbReference type="EMBL" id="ODV81557.1"/>
    </source>
</evidence>
<dbReference type="PANTHER" id="PTHR21072:SF13">
    <property type="entry name" value="GPI TRANSAMIDASE COMPONENT PIG-S"/>
    <property type="match status" value="1"/>
</dbReference>
<comment type="similarity">
    <text evidence="3">Belongs to the PIGS family.</text>
</comment>
<keyword evidence="6" id="KW-0256">Endoplasmic reticulum</keyword>
<dbReference type="Pfam" id="PF10510">
    <property type="entry name" value="PIG-S"/>
    <property type="match status" value="1"/>
</dbReference>
<feature type="transmembrane region" description="Helical" evidence="10">
    <location>
        <begin position="21"/>
        <end position="38"/>
    </location>
</feature>
<protein>
    <recommendedName>
        <fullName evidence="13">GPI transamidase component GPI17</fullName>
    </recommendedName>
</protein>
<evidence type="ECO:0000256" key="9">
    <source>
        <dbReference type="ARBA" id="ARBA00023180"/>
    </source>
</evidence>